<organism evidence="10 11">
    <name type="scientific">Candidatus Phycorickettsia trachydisci</name>
    <dbReference type="NCBI Taxonomy" id="2115978"/>
    <lineage>
        <taxon>Bacteria</taxon>
        <taxon>Pseudomonadati</taxon>
        <taxon>Pseudomonadota</taxon>
        <taxon>Alphaproteobacteria</taxon>
        <taxon>Rickettsiales</taxon>
        <taxon>Rickettsiaceae</taxon>
        <taxon>Candidatus Phycorickettsia</taxon>
    </lineage>
</organism>
<dbReference type="Gene3D" id="2.160.10.10">
    <property type="entry name" value="Hexapeptide repeat proteins"/>
    <property type="match status" value="1"/>
</dbReference>
<comment type="subunit">
    <text evidence="7">Homotrimer.</text>
</comment>
<dbReference type="GO" id="GO:0016410">
    <property type="term" value="F:N-acyltransferase activity"/>
    <property type="evidence" value="ECO:0007669"/>
    <property type="project" value="InterPro"/>
</dbReference>
<feature type="active site" description="Proton acceptor" evidence="7">
    <location>
        <position position="248"/>
    </location>
</feature>
<dbReference type="AlphaFoldDB" id="A0A2P1P910"/>
<gene>
    <name evidence="7" type="primary">lpxD</name>
    <name evidence="10" type="ORF">phytr_8260</name>
</gene>
<dbReference type="InterPro" id="IPR007691">
    <property type="entry name" value="LpxD"/>
</dbReference>
<dbReference type="EC" id="2.3.1.191" evidence="7"/>
<dbReference type="NCBIfam" id="NF002060">
    <property type="entry name" value="PRK00892.1"/>
    <property type="match status" value="1"/>
</dbReference>
<dbReference type="NCBIfam" id="TIGR01853">
    <property type="entry name" value="lipid_A_lpxD"/>
    <property type="match status" value="1"/>
</dbReference>
<dbReference type="HAMAP" id="MF_00523">
    <property type="entry name" value="LpxD"/>
    <property type="match status" value="1"/>
</dbReference>
<evidence type="ECO:0000256" key="2">
    <source>
        <dbReference type="ARBA" id="ARBA00022556"/>
    </source>
</evidence>
<sequence>MADSRFYETLGPFSLEYVLNQLGGVVKHQIQDSSSIIIKGVASLENAGEGDVSIFAQSKYKDAFLNTKASCCITNLVQDKDLTHTLLIETTNPYYAFSEVIKMFHKDLVSSSKENVSSKAKIGGNCRIGHNVIIEDNVEIGDNCIIDSWSVIRIGSVIGENSHIGANCYISHSIIGKRAIIFPGACIGREGFGIATADGKHKKIFHIGRVIIGDDVEIGANSVVERGSISDTIISDMCKISHLALVGHNVSLGYGCVVVGQSGIAGSTSLGKYCSLGGQAGISGHLKIADGVQVAAKSGVIRDITENAQAVGGYPAIPIKDWHKQTVILQKIIKDKDIS</sequence>
<evidence type="ECO:0000256" key="4">
    <source>
        <dbReference type="ARBA" id="ARBA00022737"/>
    </source>
</evidence>
<dbReference type="InterPro" id="IPR056729">
    <property type="entry name" value="GMPPB_C"/>
</dbReference>
<dbReference type="EMBL" id="CP027845">
    <property type="protein sequence ID" value="AVP87758.1"/>
    <property type="molecule type" value="Genomic_DNA"/>
</dbReference>
<dbReference type="PANTHER" id="PTHR43378:SF2">
    <property type="entry name" value="UDP-3-O-ACYLGLUCOSAMINE N-ACYLTRANSFERASE 1, MITOCHONDRIAL-RELATED"/>
    <property type="match status" value="1"/>
</dbReference>
<keyword evidence="6 7" id="KW-0012">Acyltransferase</keyword>
<dbReference type="PANTHER" id="PTHR43378">
    <property type="entry name" value="UDP-3-O-ACYLGLUCOSAMINE N-ACYLTRANSFERASE"/>
    <property type="match status" value="1"/>
</dbReference>
<dbReference type="GO" id="GO:0103118">
    <property type="term" value="F:UDP-3-O-[(3R)-3-hydroxyacyl]-glucosamine N-acyltransferase activity"/>
    <property type="evidence" value="ECO:0007669"/>
    <property type="project" value="UniProtKB-EC"/>
</dbReference>
<protein>
    <recommendedName>
        <fullName evidence="7">UDP-3-O-acylglucosamine N-acyltransferase</fullName>
        <ecNumber evidence="7">2.3.1.191</ecNumber>
    </recommendedName>
</protein>
<feature type="domain" description="Mannose-1-phosphate guanyltransferase C-terminal" evidence="9">
    <location>
        <begin position="116"/>
        <end position="228"/>
    </location>
</feature>
<comment type="function">
    <text evidence="7">Catalyzes the N-acylation of UDP-3-O-acylglucosamine using 3-hydroxyacyl-ACP as the acyl donor. Is involved in the biosynthesis of lipid A, a phosphorylated glycolipid that anchors the lipopolysaccharide to the outer membrane of the cell.</text>
</comment>
<dbReference type="Pfam" id="PF25087">
    <property type="entry name" value="GMPPB_C"/>
    <property type="match status" value="1"/>
</dbReference>
<dbReference type="InterPro" id="IPR020573">
    <property type="entry name" value="UDP_GlcNAc_AcTrfase_non-rep"/>
</dbReference>
<reference evidence="10 11" key="1">
    <citation type="submission" date="2018-03" db="EMBL/GenBank/DDBJ databases">
        <title>A gene transfer event suggests a long-term partnership between eustigmatophyte algae and a novel lineage of endosymbiotic bacteria.</title>
        <authorList>
            <person name="Yurchenko T."/>
            <person name="Sevcikova T."/>
            <person name="Pribyl P."/>
            <person name="El Karkouri K."/>
            <person name="Klimes V."/>
            <person name="Amaral R."/>
            <person name="Zbrankova V."/>
            <person name="Kim E."/>
            <person name="Raoult D."/>
            <person name="Santos L.M.A."/>
            <person name="Elias M."/>
        </authorList>
    </citation>
    <scope>NUCLEOTIDE SEQUENCE [LARGE SCALE GENOMIC DNA]</scope>
    <source>
        <strain evidence="10">CCALA 838</strain>
    </source>
</reference>
<evidence type="ECO:0000313" key="11">
    <source>
        <dbReference type="Proteomes" id="UP000241762"/>
    </source>
</evidence>
<dbReference type="KEGG" id="ptc:phytr_8260"/>
<evidence type="ECO:0000256" key="1">
    <source>
        <dbReference type="ARBA" id="ARBA00022516"/>
    </source>
</evidence>
<dbReference type="GO" id="GO:0009245">
    <property type="term" value="P:lipid A biosynthetic process"/>
    <property type="evidence" value="ECO:0007669"/>
    <property type="project" value="UniProtKB-UniRule"/>
</dbReference>
<proteinExistence type="inferred from homology"/>
<evidence type="ECO:0000256" key="7">
    <source>
        <dbReference type="HAMAP-Rule" id="MF_00523"/>
    </source>
</evidence>
<name>A0A2P1P910_9RICK</name>
<evidence type="ECO:0000256" key="3">
    <source>
        <dbReference type="ARBA" id="ARBA00022679"/>
    </source>
</evidence>
<evidence type="ECO:0000256" key="6">
    <source>
        <dbReference type="ARBA" id="ARBA00023315"/>
    </source>
</evidence>
<comment type="similarity">
    <text evidence="7">Belongs to the transferase hexapeptide repeat family. LpxD subfamily.</text>
</comment>
<keyword evidence="4 7" id="KW-0677">Repeat</keyword>
<dbReference type="UniPathway" id="UPA00973"/>
<evidence type="ECO:0000313" key="10">
    <source>
        <dbReference type="EMBL" id="AVP87758.1"/>
    </source>
</evidence>
<dbReference type="GO" id="GO:0016020">
    <property type="term" value="C:membrane"/>
    <property type="evidence" value="ECO:0007669"/>
    <property type="project" value="GOC"/>
</dbReference>
<accession>A0A2P1P910</accession>
<keyword evidence="1 7" id="KW-0444">Lipid biosynthesis</keyword>
<comment type="pathway">
    <text evidence="7">Bacterial outer membrane biogenesis; LPS lipid A biosynthesis.</text>
</comment>
<evidence type="ECO:0000259" key="8">
    <source>
        <dbReference type="Pfam" id="PF04613"/>
    </source>
</evidence>
<comment type="catalytic activity">
    <reaction evidence="7">
        <text>a UDP-3-O-[(3R)-3-hydroxyacyl]-alpha-D-glucosamine + a (3R)-hydroxyacyl-[ACP] = a UDP-2-N,3-O-bis[(3R)-3-hydroxyacyl]-alpha-D-glucosamine + holo-[ACP] + H(+)</text>
        <dbReference type="Rhea" id="RHEA:53836"/>
        <dbReference type="Rhea" id="RHEA-COMP:9685"/>
        <dbReference type="Rhea" id="RHEA-COMP:9945"/>
        <dbReference type="ChEBI" id="CHEBI:15378"/>
        <dbReference type="ChEBI" id="CHEBI:64479"/>
        <dbReference type="ChEBI" id="CHEBI:78827"/>
        <dbReference type="ChEBI" id="CHEBI:137740"/>
        <dbReference type="ChEBI" id="CHEBI:137748"/>
        <dbReference type="EC" id="2.3.1.191"/>
    </reaction>
</comment>
<dbReference type="PROSITE" id="PS00101">
    <property type="entry name" value="HEXAPEP_TRANSFERASES"/>
    <property type="match status" value="1"/>
</dbReference>
<dbReference type="CDD" id="cd03352">
    <property type="entry name" value="LbH_LpxD"/>
    <property type="match status" value="1"/>
</dbReference>
<dbReference type="InterPro" id="IPR011004">
    <property type="entry name" value="Trimer_LpxA-like_sf"/>
</dbReference>
<dbReference type="Gene3D" id="3.40.1390.10">
    <property type="entry name" value="MurE/MurF, N-terminal domain"/>
    <property type="match status" value="1"/>
</dbReference>
<dbReference type="OrthoDB" id="9784739at2"/>
<keyword evidence="2 7" id="KW-0441">Lipid A biosynthesis</keyword>
<dbReference type="Pfam" id="PF04613">
    <property type="entry name" value="LpxD"/>
    <property type="match status" value="1"/>
</dbReference>
<keyword evidence="3 7" id="KW-0808">Transferase</keyword>
<dbReference type="SUPFAM" id="SSF51161">
    <property type="entry name" value="Trimeric LpxA-like enzymes"/>
    <property type="match status" value="1"/>
</dbReference>
<feature type="domain" description="UDP-3-O-[3-hydroxymyristoyl] glucosamine N-acyltransferase non-repeat region" evidence="8">
    <location>
        <begin position="36"/>
        <end position="102"/>
    </location>
</feature>
<keyword evidence="11" id="KW-1185">Reference proteome</keyword>
<evidence type="ECO:0000259" key="9">
    <source>
        <dbReference type="Pfam" id="PF25087"/>
    </source>
</evidence>
<dbReference type="RefSeq" id="WP_106874603.1">
    <property type="nucleotide sequence ID" value="NZ_CP027845.1"/>
</dbReference>
<dbReference type="Proteomes" id="UP000241762">
    <property type="component" value="Chromosome"/>
</dbReference>
<evidence type="ECO:0000256" key="5">
    <source>
        <dbReference type="ARBA" id="ARBA00023098"/>
    </source>
</evidence>
<keyword evidence="5 7" id="KW-0443">Lipid metabolism</keyword>
<dbReference type="InterPro" id="IPR018357">
    <property type="entry name" value="Hexapep_transf_CS"/>
</dbReference>